<dbReference type="RefSeq" id="WP_036681334.1">
    <property type="nucleotide sequence ID" value="NZ_JNVM01000010.1"/>
</dbReference>
<dbReference type="EMBL" id="JNVM01000010">
    <property type="protein sequence ID" value="KEQ25367.1"/>
    <property type="molecule type" value="Genomic_DNA"/>
</dbReference>
<keyword evidence="2" id="KW-1185">Reference proteome</keyword>
<dbReference type="SUPFAM" id="SSF51197">
    <property type="entry name" value="Clavaminate synthase-like"/>
    <property type="match status" value="1"/>
</dbReference>
<organism evidence="1 2">
    <name type="scientific">Paenibacillus tyrfis</name>
    <dbReference type="NCBI Taxonomy" id="1501230"/>
    <lineage>
        <taxon>Bacteria</taxon>
        <taxon>Bacillati</taxon>
        <taxon>Bacillota</taxon>
        <taxon>Bacilli</taxon>
        <taxon>Bacillales</taxon>
        <taxon>Paenibacillaceae</taxon>
        <taxon>Paenibacillus</taxon>
    </lineage>
</organism>
<proteinExistence type="predicted"/>
<dbReference type="PANTHER" id="PTHR20883:SF46">
    <property type="entry name" value="PHYTANOYL-COA HYDROXYLASE"/>
    <property type="match status" value="1"/>
</dbReference>
<keyword evidence="1" id="KW-0223">Dioxygenase</keyword>
<reference evidence="1 2" key="1">
    <citation type="submission" date="2014-06" db="EMBL/GenBank/DDBJ databases">
        <title>Draft genome sequence of Paenibacillus sp. MSt1.</title>
        <authorList>
            <person name="Aw Y.K."/>
            <person name="Ong K.S."/>
            <person name="Gan H.M."/>
            <person name="Lee S.M."/>
        </authorList>
    </citation>
    <scope>NUCLEOTIDE SEQUENCE [LARGE SCALE GENOMIC DNA]</scope>
    <source>
        <strain evidence="1 2">MSt1</strain>
    </source>
</reference>
<protein>
    <submittedName>
        <fullName evidence="1">Phytanoyl-CoA dioxygenase</fullName>
    </submittedName>
</protein>
<dbReference type="PANTHER" id="PTHR20883">
    <property type="entry name" value="PHYTANOYL-COA DIOXYGENASE DOMAIN CONTAINING 1"/>
    <property type="match status" value="1"/>
</dbReference>
<gene>
    <name evidence="1" type="ORF">ET33_01085</name>
</gene>
<accession>A0A081P3U4</accession>
<comment type="caution">
    <text evidence="1">The sequence shown here is derived from an EMBL/GenBank/DDBJ whole genome shotgun (WGS) entry which is preliminary data.</text>
</comment>
<dbReference type="Proteomes" id="UP000028123">
    <property type="component" value="Unassembled WGS sequence"/>
</dbReference>
<dbReference type="eggNOG" id="COG5285">
    <property type="taxonomic scope" value="Bacteria"/>
</dbReference>
<dbReference type="Pfam" id="PF05721">
    <property type="entry name" value="PhyH"/>
    <property type="match status" value="1"/>
</dbReference>
<dbReference type="GO" id="GO:0005506">
    <property type="term" value="F:iron ion binding"/>
    <property type="evidence" value="ECO:0007669"/>
    <property type="project" value="UniProtKB-ARBA"/>
</dbReference>
<evidence type="ECO:0000313" key="1">
    <source>
        <dbReference type="EMBL" id="KEQ25367.1"/>
    </source>
</evidence>
<keyword evidence="1" id="KW-0560">Oxidoreductase</keyword>
<dbReference type="AlphaFoldDB" id="A0A081P3U4"/>
<evidence type="ECO:0000313" key="2">
    <source>
        <dbReference type="Proteomes" id="UP000028123"/>
    </source>
</evidence>
<dbReference type="Gene3D" id="2.60.120.620">
    <property type="entry name" value="q2cbj1_9rhob like domain"/>
    <property type="match status" value="1"/>
</dbReference>
<name>A0A081P3U4_9BACL</name>
<dbReference type="OrthoDB" id="9814777at2"/>
<dbReference type="GO" id="GO:0016706">
    <property type="term" value="F:2-oxoglutarate-dependent dioxygenase activity"/>
    <property type="evidence" value="ECO:0007669"/>
    <property type="project" value="UniProtKB-ARBA"/>
</dbReference>
<sequence length="279" mass="31901">MTQSLVRTKEKAFFEEHGYLVVRGAYDPEQLEELSAEYLSIWLGLLASGEIVQHPDRPLESLYPNRLRDFHRGNEKIVKFMLEPRVIATLEELIGEEPVAVQSSYYYKPPGTRGLGYHQDNYHIGVWPDTSYAVWVSLDPADEENGSLLFVPGTQKLDLVSAEVLPGSCNAYSSEILCVPEGYEPVQIRTTPGDVVIFNGNMYHGSTRNKTAYRYRRSFVTHFAGASLEKVTLNYGYLVDKHGERVRRKLNSSPKIIEMQQSIFTYKDTSLYDQYIQRN</sequence>
<dbReference type="InterPro" id="IPR008775">
    <property type="entry name" value="Phytyl_CoA_dOase-like"/>
</dbReference>